<organism evidence="4 5">
    <name type="scientific">Achromobacter aloeverae</name>
    <dbReference type="NCBI Taxonomy" id="1750518"/>
    <lineage>
        <taxon>Bacteria</taxon>
        <taxon>Pseudomonadati</taxon>
        <taxon>Pseudomonadota</taxon>
        <taxon>Betaproteobacteria</taxon>
        <taxon>Burkholderiales</taxon>
        <taxon>Alcaligenaceae</taxon>
        <taxon>Achromobacter</taxon>
    </lineage>
</organism>
<dbReference type="InterPro" id="IPR015995">
    <property type="entry name" value="MlrC_N"/>
</dbReference>
<dbReference type="EMBL" id="PYAL01000008">
    <property type="protein sequence ID" value="RXN84424.1"/>
    <property type="molecule type" value="Genomic_DNA"/>
</dbReference>
<dbReference type="Proteomes" id="UP000290849">
    <property type="component" value="Unassembled WGS sequence"/>
</dbReference>
<comment type="cofactor">
    <cofactor evidence="1">
        <name>Zn(2+)</name>
        <dbReference type="ChEBI" id="CHEBI:29105"/>
    </cofactor>
    <text evidence="1">Binds 1 zinc ion per subunit.</text>
</comment>
<dbReference type="InterPro" id="IPR010799">
    <property type="entry name" value="MlrC_C"/>
</dbReference>
<evidence type="ECO:0000259" key="3">
    <source>
        <dbReference type="Pfam" id="PF07364"/>
    </source>
</evidence>
<dbReference type="GO" id="GO:0006508">
    <property type="term" value="P:proteolysis"/>
    <property type="evidence" value="ECO:0007669"/>
    <property type="project" value="UniProtKB-KW"/>
</dbReference>
<dbReference type="GO" id="GO:0046872">
    <property type="term" value="F:metal ion binding"/>
    <property type="evidence" value="ECO:0007669"/>
    <property type="project" value="UniProtKB-KW"/>
</dbReference>
<dbReference type="InterPro" id="IPR009197">
    <property type="entry name" value="MlrC"/>
</dbReference>
<dbReference type="Pfam" id="PF07171">
    <property type="entry name" value="MlrC_C"/>
    <property type="match status" value="1"/>
</dbReference>
<comment type="function">
    <text evidence="1">Involved in peptidolytic degradation of cyclic heptapeptide hepatotoxin microcystin (MC).</text>
</comment>
<evidence type="ECO:0000256" key="1">
    <source>
        <dbReference type="PIRNR" id="PIRNR012702"/>
    </source>
</evidence>
<keyword evidence="1" id="KW-0645">Protease</keyword>
<keyword evidence="5" id="KW-1185">Reference proteome</keyword>
<protein>
    <recommendedName>
        <fullName evidence="1">Microcystinase C</fullName>
        <shortName evidence="1">MlrC</shortName>
    </recommendedName>
</protein>
<evidence type="ECO:0000313" key="4">
    <source>
        <dbReference type="EMBL" id="RXN84424.1"/>
    </source>
</evidence>
<comment type="caution">
    <text evidence="4">The sequence shown here is derived from an EMBL/GenBank/DDBJ whole genome shotgun (WGS) entry which is preliminary data.</text>
</comment>
<comment type="similarity">
    <text evidence="1">Belongs to the peptidase M81 family.</text>
</comment>
<dbReference type="PIRSF" id="PIRSF012702">
    <property type="entry name" value="UCP012702"/>
    <property type="match status" value="1"/>
</dbReference>
<dbReference type="OrthoDB" id="5288421at2"/>
<dbReference type="GO" id="GO:0008237">
    <property type="term" value="F:metallopeptidase activity"/>
    <property type="evidence" value="ECO:0007669"/>
    <property type="project" value="UniProtKB-KW"/>
</dbReference>
<feature type="domain" description="Microcystin LR degradation protein MlrC C-terminal" evidence="2">
    <location>
        <begin position="297"/>
        <end position="471"/>
    </location>
</feature>
<proteinExistence type="inferred from homology"/>
<sequence>MRIFSAGLGTETNTFAPLPTSLDSFRGKEYFPAGQHPDTPTAQGAPLWVARKRGGPLGWTLKEGLVASAQPSGTTTREAYETLREQILADLRAALPVDIVLLGLHGAMVADGYDDCEGDLLQRARAIVGPEVVIGTELDPHAHLSPLIVDSADIVVLYKEYPHTDIVRCAEQLLDLCLDKAQGRTRPVAALVDCEMVVPMHTTREPAKGFVDRLRAMEGKDGVLSLSFSMGFATGDVPEMGAKVLVYTDADEAKARDLARRLADELIGQRENLMVKYRTIDEGIDEALAFDGGPVVLADRADNPGSGAPGDSTYVLRRLLERGIANVAMGPLWDPIAVRIAFDAGEGATLPMRLGGKVGPLSGDPVDVTCTVRALRRDMKMTSLTGSPAPMGDCALVHAQGVDIVLVSNRNQAINTDLFSQLDCDLAAHKMVVVKSAQHFHASYSKIARHVIYVGAPGVATPDWKTLVYKKIRMPKWPL</sequence>
<dbReference type="Pfam" id="PF07364">
    <property type="entry name" value="DUF1485"/>
    <property type="match status" value="1"/>
</dbReference>
<keyword evidence="1" id="KW-0378">Hydrolase</keyword>
<dbReference type="RefSeq" id="WP_129153235.1">
    <property type="nucleotide sequence ID" value="NZ_JBHSDO010000018.1"/>
</dbReference>
<gene>
    <name evidence="4" type="ORF">C7R54_23840</name>
</gene>
<dbReference type="AlphaFoldDB" id="A0A4V1MRI4"/>
<feature type="domain" description="Microcystin LR degradation protein MlrC N-terminal" evidence="3">
    <location>
        <begin position="2"/>
        <end position="288"/>
    </location>
</feature>
<keyword evidence="1" id="KW-0479">Metal-binding</keyword>
<evidence type="ECO:0000313" key="5">
    <source>
        <dbReference type="Proteomes" id="UP000290849"/>
    </source>
</evidence>
<name>A0A4V1MRI4_9BURK</name>
<evidence type="ECO:0000259" key="2">
    <source>
        <dbReference type="Pfam" id="PF07171"/>
    </source>
</evidence>
<reference evidence="4 5" key="1">
    <citation type="journal article" date="2017" name="Int. J. Syst. Evol. Microbiol.">
        <title>Achromobacter aloeverae sp. nov., isolated from the root of Aloe vera (L.) Burm.f.</title>
        <authorList>
            <person name="Kuncharoen N."/>
            <person name="Muramatsu Y."/>
            <person name="Shibata C."/>
            <person name="Kamakura Y."/>
            <person name="Nakagawa Y."/>
            <person name="Tanasupawat S."/>
        </authorList>
    </citation>
    <scope>NUCLEOTIDE SEQUENCE [LARGE SCALE GENOMIC DNA]</scope>
    <source>
        <strain evidence="4 5">AVA-1</strain>
    </source>
</reference>
<accession>A0A4V1MRI4</accession>
<keyword evidence="1" id="KW-0482">Metalloprotease</keyword>